<organism evidence="1 2">
    <name type="scientific">Phaseolus coccineus</name>
    <name type="common">Scarlet runner bean</name>
    <name type="synonym">Phaseolus multiflorus</name>
    <dbReference type="NCBI Taxonomy" id="3886"/>
    <lineage>
        <taxon>Eukaryota</taxon>
        <taxon>Viridiplantae</taxon>
        <taxon>Streptophyta</taxon>
        <taxon>Embryophyta</taxon>
        <taxon>Tracheophyta</taxon>
        <taxon>Spermatophyta</taxon>
        <taxon>Magnoliopsida</taxon>
        <taxon>eudicotyledons</taxon>
        <taxon>Gunneridae</taxon>
        <taxon>Pentapetalae</taxon>
        <taxon>rosids</taxon>
        <taxon>fabids</taxon>
        <taxon>Fabales</taxon>
        <taxon>Fabaceae</taxon>
        <taxon>Papilionoideae</taxon>
        <taxon>50 kb inversion clade</taxon>
        <taxon>NPAAA clade</taxon>
        <taxon>indigoferoid/millettioid clade</taxon>
        <taxon>Phaseoleae</taxon>
        <taxon>Phaseolus</taxon>
    </lineage>
</organism>
<accession>A0AAN9NWE7</accession>
<evidence type="ECO:0000313" key="2">
    <source>
        <dbReference type="Proteomes" id="UP001374584"/>
    </source>
</evidence>
<proteinExistence type="predicted"/>
<dbReference type="EMBL" id="JAYMYR010000002">
    <property type="protein sequence ID" value="KAK7377799.1"/>
    <property type="molecule type" value="Genomic_DNA"/>
</dbReference>
<comment type="caution">
    <text evidence="1">The sequence shown here is derived from an EMBL/GenBank/DDBJ whole genome shotgun (WGS) entry which is preliminary data.</text>
</comment>
<dbReference type="AlphaFoldDB" id="A0AAN9NWE7"/>
<keyword evidence="2" id="KW-1185">Reference proteome</keyword>
<gene>
    <name evidence="1" type="ORF">VNO80_03231</name>
</gene>
<evidence type="ECO:0000313" key="1">
    <source>
        <dbReference type="EMBL" id="KAK7377799.1"/>
    </source>
</evidence>
<sequence length="67" mass="7728">MAITIHCFRQREKALVGYQSKGWTKRLSFEPLWRFKKVADMLQDYIPSLRINNDSSSSSVSSDTSSQ</sequence>
<reference evidence="1 2" key="1">
    <citation type="submission" date="2024-01" db="EMBL/GenBank/DDBJ databases">
        <title>The genomes of 5 underutilized Papilionoideae crops provide insights into root nodulation and disease resistanc.</title>
        <authorList>
            <person name="Jiang F."/>
        </authorList>
    </citation>
    <scope>NUCLEOTIDE SEQUENCE [LARGE SCALE GENOMIC DNA]</scope>
    <source>
        <strain evidence="1">JINMINGXINNONG_FW02</strain>
        <tissue evidence="1">Leaves</tissue>
    </source>
</reference>
<protein>
    <submittedName>
        <fullName evidence="1">Uncharacterized protein</fullName>
    </submittedName>
</protein>
<name>A0AAN9NWE7_PHACN</name>
<dbReference type="Proteomes" id="UP001374584">
    <property type="component" value="Unassembled WGS sequence"/>
</dbReference>